<dbReference type="InterPro" id="IPR038729">
    <property type="entry name" value="Rad50/SbcC_AAA"/>
</dbReference>
<dbReference type="Proteomes" id="UP000235916">
    <property type="component" value="Unassembled WGS sequence"/>
</dbReference>
<dbReference type="Pfam" id="PF13304">
    <property type="entry name" value="AAA_21"/>
    <property type="match status" value="1"/>
</dbReference>
<evidence type="ECO:0000259" key="1">
    <source>
        <dbReference type="SMART" id="SM00382"/>
    </source>
</evidence>
<dbReference type="Pfam" id="PF13476">
    <property type="entry name" value="AAA_23"/>
    <property type="match status" value="1"/>
</dbReference>
<dbReference type="EMBL" id="POSP01000003">
    <property type="protein sequence ID" value="PND37958.1"/>
    <property type="molecule type" value="Genomic_DNA"/>
</dbReference>
<name>A0A2N8KWW3_9BURK</name>
<dbReference type="GO" id="GO:0006302">
    <property type="term" value="P:double-strand break repair"/>
    <property type="evidence" value="ECO:0007669"/>
    <property type="project" value="InterPro"/>
</dbReference>
<dbReference type="InterPro" id="IPR003959">
    <property type="entry name" value="ATPase_AAA_core"/>
</dbReference>
<dbReference type="InterPro" id="IPR027417">
    <property type="entry name" value="P-loop_NTPase"/>
</dbReference>
<dbReference type="AlphaFoldDB" id="A0A2N8KWW3"/>
<dbReference type="GO" id="GO:0005524">
    <property type="term" value="F:ATP binding"/>
    <property type="evidence" value="ECO:0007669"/>
    <property type="project" value="InterPro"/>
</dbReference>
<dbReference type="PANTHER" id="PTHR43581">
    <property type="entry name" value="ATP/GTP PHOSPHATASE"/>
    <property type="match status" value="1"/>
</dbReference>
<keyword evidence="3" id="KW-1185">Reference proteome</keyword>
<proteinExistence type="predicted"/>
<dbReference type="InterPro" id="IPR051396">
    <property type="entry name" value="Bact_Antivir_Def_Nuclease"/>
</dbReference>
<organism evidence="2 3">
    <name type="scientific">Kinneretia aquatilis</name>
    <dbReference type="NCBI Taxonomy" id="2070761"/>
    <lineage>
        <taxon>Bacteria</taxon>
        <taxon>Pseudomonadati</taxon>
        <taxon>Pseudomonadota</taxon>
        <taxon>Betaproteobacteria</taxon>
        <taxon>Burkholderiales</taxon>
        <taxon>Sphaerotilaceae</taxon>
        <taxon>Roseateles</taxon>
    </lineage>
</organism>
<dbReference type="OrthoDB" id="5468457at2"/>
<dbReference type="SUPFAM" id="SSF52540">
    <property type="entry name" value="P-loop containing nucleoside triphosphate hydrolases"/>
    <property type="match status" value="1"/>
</dbReference>
<dbReference type="GO" id="GO:0016887">
    <property type="term" value="F:ATP hydrolysis activity"/>
    <property type="evidence" value="ECO:0007669"/>
    <property type="project" value="InterPro"/>
</dbReference>
<reference evidence="2 3" key="1">
    <citation type="submission" date="2018-01" db="EMBL/GenBank/DDBJ databases">
        <title>Draft genome sequence of Paucibacter aquatile CR182 isolated from freshwater of the Nakdong River.</title>
        <authorList>
            <person name="Choi A."/>
            <person name="Chung E.J."/>
        </authorList>
    </citation>
    <scope>NUCLEOTIDE SEQUENCE [LARGE SCALE GENOMIC DNA]</scope>
    <source>
        <strain evidence="2 3">CR182</strain>
    </source>
</reference>
<dbReference type="Gene3D" id="3.40.50.300">
    <property type="entry name" value="P-loop containing nucleotide triphosphate hydrolases"/>
    <property type="match status" value="2"/>
</dbReference>
<dbReference type="PANTHER" id="PTHR43581:SF2">
    <property type="entry name" value="EXCINUCLEASE ATPASE SUBUNIT"/>
    <property type="match status" value="1"/>
</dbReference>
<accession>A0A2N8KWW3</accession>
<evidence type="ECO:0000313" key="2">
    <source>
        <dbReference type="EMBL" id="PND37958.1"/>
    </source>
</evidence>
<protein>
    <submittedName>
        <fullName evidence="2">Chromosome segregation protein SMC</fullName>
    </submittedName>
</protein>
<gene>
    <name evidence="2" type="ORF">C1O66_10745</name>
</gene>
<comment type="caution">
    <text evidence="2">The sequence shown here is derived from an EMBL/GenBank/DDBJ whole genome shotgun (WGS) entry which is preliminary data.</text>
</comment>
<sequence length="442" mass="48895">MFLTRIALRNVRSIESLALEFGTGSSGTRRWTLLLGENGCGKSSVLRAIALLLAGSDALPDVLGEPDAWIRNGAKQCSIEGSLVTAKGETREIKLVINRGDGLKTIFERNSSSLEALDSAIVHADRNYFFLGYGVSRRPPVAKFHSRFPEERSRSPRAQGMATMFSADAALVSLEQWAMDLDYRKGKGALAAVQEALDKLLPGMAFSKIDRLQRQIMFKTVDGDVPLSQLSDGYQNMAAWCGDLLYRITETFPDRKNPLGTRGVLLIDELDLHLHPVWRRNLVDFLTDMLPNFQFIATTHSALTAQQCGEGELYVLRREGKEQLPTVVPFVGEPRKMMLHQLLMSPMFGLSTMDSVEVEQARTVVRRLSTKTTTLTTDEKGELRSKRQVLESAASWDAVPHYAKEQTALLKGIKASLVKNGKAPVVSSKKLKATAKMLGAKE</sequence>
<dbReference type="InterPro" id="IPR003593">
    <property type="entry name" value="AAA+_ATPase"/>
</dbReference>
<evidence type="ECO:0000313" key="3">
    <source>
        <dbReference type="Proteomes" id="UP000235916"/>
    </source>
</evidence>
<dbReference type="SMART" id="SM00382">
    <property type="entry name" value="AAA"/>
    <property type="match status" value="1"/>
</dbReference>
<dbReference type="RefSeq" id="WP_102767878.1">
    <property type="nucleotide sequence ID" value="NZ_POSP01000003.1"/>
</dbReference>
<feature type="domain" description="AAA+ ATPase" evidence="1">
    <location>
        <begin position="28"/>
        <end position="319"/>
    </location>
</feature>